<dbReference type="EMBL" id="JALBCA010000015">
    <property type="protein sequence ID" value="KAI2390898.1"/>
    <property type="molecule type" value="Genomic_DNA"/>
</dbReference>
<evidence type="ECO:0000313" key="1">
    <source>
        <dbReference type="EMBL" id="KAI2390898.1"/>
    </source>
</evidence>
<sequence>MAGSVHFFDIASAARGSLQAWSPNTFRTRLVLNFKRIPYSQSFVSYPDIAPLLQSLGVPPLENQALPYTLPAIVDSSTGTRHALNDSLPIALHLDAAFPAPAHPPLFPTSASYPLAVAVLELITAVTIKQIPILMPKVPAYLDPRGQEYFLRTRAERFGKPLAEVAAHGAELERVWHDVSGGLARLATMLRGVPGQSKTGPFFEGNTPGYADFLVVAFLAFYARINQDDWEKVMAVGNGEFRSLWNACLPWVEGQGQDVEWKTASA</sequence>
<name>A0ACB8V234_9EURO</name>
<organism evidence="1">
    <name type="scientific">Ophidiomyces ophidiicola</name>
    <dbReference type="NCBI Taxonomy" id="1387563"/>
    <lineage>
        <taxon>Eukaryota</taxon>
        <taxon>Fungi</taxon>
        <taxon>Dikarya</taxon>
        <taxon>Ascomycota</taxon>
        <taxon>Pezizomycotina</taxon>
        <taxon>Eurotiomycetes</taxon>
        <taxon>Eurotiomycetidae</taxon>
        <taxon>Onygenales</taxon>
        <taxon>Onygenaceae</taxon>
        <taxon>Ophidiomyces</taxon>
    </lineage>
</organism>
<accession>A0ACB8V234</accession>
<gene>
    <name evidence="1" type="ORF">LOY88_001485</name>
</gene>
<proteinExistence type="predicted"/>
<reference evidence="1" key="1">
    <citation type="journal article" date="2022" name="bioRxiv">
        <title>Population genetic analysis of Ophidiomyces ophidiicola, the causative agent of snake fungal disease, indicates recent introductions to the USA.</title>
        <authorList>
            <person name="Ladner J.T."/>
            <person name="Palmer J.M."/>
            <person name="Ettinger C.L."/>
            <person name="Stajich J.E."/>
            <person name="Farrell T.M."/>
            <person name="Glorioso B.M."/>
            <person name="Lawson B."/>
            <person name="Price S.J."/>
            <person name="Stengle A.G."/>
            <person name="Grear D.A."/>
            <person name="Lorch J.M."/>
        </authorList>
    </citation>
    <scope>NUCLEOTIDE SEQUENCE</scope>
    <source>
        <strain evidence="1">NWHC 24266-5</strain>
    </source>
</reference>
<protein>
    <submittedName>
        <fullName evidence="1">Uncharacterized protein</fullName>
    </submittedName>
</protein>
<comment type="caution">
    <text evidence="1">The sequence shown here is derived from an EMBL/GenBank/DDBJ whole genome shotgun (WGS) entry which is preliminary data.</text>
</comment>